<evidence type="ECO:0000313" key="2">
    <source>
        <dbReference type="Proteomes" id="UP000501690"/>
    </source>
</evidence>
<name>A0A4D6MXI8_VIGUN</name>
<sequence length="245" mass="27453">MVRMGKGCQTGLETGDAQYCHGAWLWNGDRQAIARIQWGSGLDGAWRLEGLCQAATTRTMAPGTASAWRCRLSRQAVWKLWRLAGLSTYIPRVELGMASLEGLCQAATTRTGAPGTASAWRCRRSRQAVWKLWRLAGVLQGFWWCFKGRIAEFLELSSERIPWVELGIGGLCQAATTRTGAPGTASAWRCRRSRQAVWKLWRLAGVLQGFWWCFKGRIAEFLELSSERIPWVELGIGVKHVHSSR</sequence>
<accession>A0A4D6MXI8</accession>
<protein>
    <submittedName>
        <fullName evidence="1">Uncharacterized protein</fullName>
    </submittedName>
</protein>
<proteinExistence type="predicted"/>
<evidence type="ECO:0000313" key="1">
    <source>
        <dbReference type="EMBL" id="QCE06156.1"/>
    </source>
</evidence>
<dbReference type="EMBL" id="CP039353">
    <property type="protein sequence ID" value="QCE06156.1"/>
    <property type="molecule type" value="Genomic_DNA"/>
</dbReference>
<gene>
    <name evidence="1" type="ORF">DEO72_LG9g1167</name>
</gene>
<organism evidence="1 2">
    <name type="scientific">Vigna unguiculata</name>
    <name type="common">Cowpea</name>
    <dbReference type="NCBI Taxonomy" id="3917"/>
    <lineage>
        <taxon>Eukaryota</taxon>
        <taxon>Viridiplantae</taxon>
        <taxon>Streptophyta</taxon>
        <taxon>Embryophyta</taxon>
        <taxon>Tracheophyta</taxon>
        <taxon>Spermatophyta</taxon>
        <taxon>Magnoliopsida</taxon>
        <taxon>eudicotyledons</taxon>
        <taxon>Gunneridae</taxon>
        <taxon>Pentapetalae</taxon>
        <taxon>rosids</taxon>
        <taxon>fabids</taxon>
        <taxon>Fabales</taxon>
        <taxon>Fabaceae</taxon>
        <taxon>Papilionoideae</taxon>
        <taxon>50 kb inversion clade</taxon>
        <taxon>NPAAA clade</taxon>
        <taxon>indigoferoid/millettioid clade</taxon>
        <taxon>Phaseoleae</taxon>
        <taxon>Vigna</taxon>
    </lineage>
</organism>
<reference evidence="1 2" key="1">
    <citation type="submission" date="2019-04" db="EMBL/GenBank/DDBJ databases">
        <title>An improved genome assembly and genetic linkage map for asparagus bean, Vigna unguiculata ssp. sesquipedialis.</title>
        <authorList>
            <person name="Xia Q."/>
            <person name="Zhang R."/>
            <person name="Dong Y."/>
        </authorList>
    </citation>
    <scope>NUCLEOTIDE SEQUENCE [LARGE SCALE GENOMIC DNA]</scope>
    <source>
        <tissue evidence="1">Leaf</tissue>
    </source>
</reference>
<dbReference type="Proteomes" id="UP000501690">
    <property type="component" value="Linkage Group LG9"/>
</dbReference>
<dbReference type="AlphaFoldDB" id="A0A4D6MXI8"/>
<keyword evidence="2" id="KW-1185">Reference proteome</keyword>